<dbReference type="EMBL" id="CAJVQC010014708">
    <property type="protein sequence ID" value="CAG8659804.1"/>
    <property type="molecule type" value="Genomic_DNA"/>
</dbReference>
<comment type="caution">
    <text evidence="1">The sequence shown here is derived from an EMBL/GenBank/DDBJ whole genome shotgun (WGS) entry which is preliminary data.</text>
</comment>
<gene>
    <name evidence="1" type="ORF">RPERSI_LOCUS8225</name>
</gene>
<proteinExistence type="predicted"/>
<dbReference type="Proteomes" id="UP000789920">
    <property type="component" value="Unassembled WGS sequence"/>
</dbReference>
<reference evidence="1" key="1">
    <citation type="submission" date="2021-06" db="EMBL/GenBank/DDBJ databases">
        <authorList>
            <person name="Kallberg Y."/>
            <person name="Tangrot J."/>
            <person name="Rosling A."/>
        </authorList>
    </citation>
    <scope>NUCLEOTIDE SEQUENCE</scope>
    <source>
        <strain evidence="1">MA461A</strain>
    </source>
</reference>
<organism evidence="1 2">
    <name type="scientific">Racocetra persica</name>
    <dbReference type="NCBI Taxonomy" id="160502"/>
    <lineage>
        <taxon>Eukaryota</taxon>
        <taxon>Fungi</taxon>
        <taxon>Fungi incertae sedis</taxon>
        <taxon>Mucoromycota</taxon>
        <taxon>Glomeromycotina</taxon>
        <taxon>Glomeromycetes</taxon>
        <taxon>Diversisporales</taxon>
        <taxon>Gigasporaceae</taxon>
        <taxon>Racocetra</taxon>
    </lineage>
</organism>
<sequence length="216" mass="25174">MPRISSKITVEGWVSCKASILPKKIVLQYLQNCEKIENIVVDILADNLRYEQYEQQDTLVSESVNIELIGLASPYKLLCRYLSVNYIKQYVINAINIRGRETPNWVDINFVEYMKWLGLWELEVSNFNDLLYSIRSFVNTFNKNLIKAIKPGRTLCIDELINLWLGYKNKISGFRKIPRKPYPVGQEWKVVTNSSTNIIIQLESCEDKNIEKKGLF</sequence>
<evidence type="ECO:0000313" key="2">
    <source>
        <dbReference type="Proteomes" id="UP000789920"/>
    </source>
</evidence>
<protein>
    <submittedName>
        <fullName evidence="1">20645_t:CDS:1</fullName>
    </submittedName>
</protein>
<keyword evidence="2" id="KW-1185">Reference proteome</keyword>
<name>A0ACA9NP26_9GLOM</name>
<accession>A0ACA9NP26</accession>
<evidence type="ECO:0000313" key="1">
    <source>
        <dbReference type="EMBL" id="CAG8659804.1"/>
    </source>
</evidence>